<dbReference type="EMBL" id="CAJVCH010546677">
    <property type="protein sequence ID" value="CAG7828226.1"/>
    <property type="molecule type" value="Genomic_DNA"/>
</dbReference>
<accession>A0A8J2L5D8</accession>
<reference evidence="1" key="1">
    <citation type="submission" date="2021-06" db="EMBL/GenBank/DDBJ databases">
        <authorList>
            <person name="Hodson N. C."/>
            <person name="Mongue J. A."/>
            <person name="Jaron S. K."/>
        </authorList>
    </citation>
    <scope>NUCLEOTIDE SEQUENCE</scope>
</reference>
<dbReference type="Proteomes" id="UP000708208">
    <property type="component" value="Unassembled WGS sequence"/>
</dbReference>
<evidence type="ECO:0000313" key="2">
    <source>
        <dbReference type="Proteomes" id="UP000708208"/>
    </source>
</evidence>
<protein>
    <submittedName>
        <fullName evidence="1">Uncharacterized protein</fullName>
    </submittedName>
</protein>
<comment type="caution">
    <text evidence="1">The sequence shown here is derived from an EMBL/GenBank/DDBJ whole genome shotgun (WGS) entry which is preliminary data.</text>
</comment>
<gene>
    <name evidence="1" type="ORF">AFUS01_LOCUS38169</name>
</gene>
<evidence type="ECO:0000313" key="1">
    <source>
        <dbReference type="EMBL" id="CAG7828226.1"/>
    </source>
</evidence>
<organism evidence="1 2">
    <name type="scientific">Allacma fusca</name>
    <dbReference type="NCBI Taxonomy" id="39272"/>
    <lineage>
        <taxon>Eukaryota</taxon>
        <taxon>Metazoa</taxon>
        <taxon>Ecdysozoa</taxon>
        <taxon>Arthropoda</taxon>
        <taxon>Hexapoda</taxon>
        <taxon>Collembola</taxon>
        <taxon>Symphypleona</taxon>
        <taxon>Sminthuridae</taxon>
        <taxon>Allacma</taxon>
    </lineage>
</organism>
<keyword evidence="2" id="KW-1185">Reference proteome</keyword>
<sequence>MRKLWMNLIQEYGENEEKKEGGIVKIDPLLTIPNFQLYHLKNPVTFPSPLQLVTTLTLRVDIVEMTSHFIQKQHPQPMIIKQIANRLSWKTFIRRKTQKKREILKKS</sequence>
<proteinExistence type="predicted"/>
<name>A0A8J2L5D8_9HEXA</name>
<dbReference type="AlphaFoldDB" id="A0A8J2L5D8"/>